<dbReference type="SUPFAM" id="SSF69593">
    <property type="entry name" value="Glycerol-3-phosphate (1)-acyltransferase"/>
    <property type="match status" value="1"/>
</dbReference>
<dbReference type="Pfam" id="PF01553">
    <property type="entry name" value="Acyltransferase"/>
    <property type="match status" value="1"/>
</dbReference>
<comment type="subcellular location">
    <subcellularLocation>
        <location evidence="1">Endoplasmic reticulum membrane</location>
        <topology evidence="1">Multi-pass membrane protein</topology>
    </subcellularLocation>
</comment>
<accession>A0A8C0RHY1</accession>
<evidence type="ECO:0000259" key="18">
    <source>
        <dbReference type="SMART" id="SM00563"/>
    </source>
</evidence>
<reference evidence="19" key="2">
    <citation type="submission" date="2025-08" db="UniProtKB">
        <authorList>
            <consortium name="Ensembl"/>
        </authorList>
    </citation>
    <scope>IDENTIFICATION</scope>
</reference>
<evidence type="ECO:0000256" key="17">
    <source>
        <dbReference type="SAM" id="Phobius"/>
    </source>
</evidence>
<dbReference type="CDD" id="cd07991">
    <property type="entry name" value="LPLAT_LPCAT1-like"/>
    <property type="match status" value="1"/>
</dbReference>
<evidence type="ECO:0000256" key="4">
    <source>
        <dbReference type="ARBA" id="ARBA00005189"/>
    </source>
</evidence>
<dbReference type="PANTHER" id="PTHR23063">
    <property type="entry name" value="PHOSPHOLIPID ACYLTRANSFERASE"/>
    <property type="match status" value="1"/>
</dbReference>
<feature type="transmembrane region" description="Helical" evidence="17">
    <location>
        <begin position="299"/>
        <end position="318"/>
    </location>
</feature>
<dbReference type="AlphaFoldDB" id="A0A8C0RHY1"/>
<keyword evidence="6" id="KW-0444">Lipid biosynthesis</keyword>
<evidence type="ECO:0000256" key="15">
    <source>
        <dbReference type="ARBA" id="ARBA00023315"/>
    </source>
</evidence>
<dbReference type="Proteomes" id="UP000694429">
    <property type="component" value="Chromosome 32"/>
</dbReference>
<dbReference type="Ensembl" id="ENSCAFT00030021406.1">
    <property type="protein sequence ID" value="ENSCAFP00030018658.1"/>
    <property type="gene ID" value="ENSCAFG00030011477.1"/>
</dbReference>
<keyword evidence="15" id="KW-0012">Acyltransferase</keyword>
<dbReference type="GO" id="GO:0005789">
    <property type="term" value="C:endoplasmic reticulum membrane"/>
    <property type="evidence" value="ECO:0007669"/>
    <property type="project" value="UniProtKB-SubCell"/>
</dbReference>
<dbReference type="GO" id="GO:0008374">
    <property type="term" value="F:O-acyltransferase activity"/>
    <property type="evidence" value="ECO:0007669"/>
    <property type="project" value="InterPro"/>
</dbReference>
<dbReference type="InterPro" id="IPR045252">
    <property type="entry name" value="LPCAT1-like"/>
</dbReference>
<sequence length="596" mass="65437">MGLEALGSLFPAPRVPTSLLRFILGQSRSPRDTNCSEANSQRGFCPSSSRKSWQGCRAGGGAGRGAGWQAGAGSGAARPGGARRRWSLEPARHLPAASVRAGCWVDGRATVAGIFPQDESGSQPEDSGAEASGRRRRRGLPGARLRASAPELLPDRLRGQGQLSRPDPARGPPHPHPTHPEAAPSHGGRGAGREDPFHLADAGARPHPPALGLRGVFGHLRDLHEDLGENFRGIIQRDESPMEKGLSGLRGRDFELSDVFYFSKKGLEAIVEDEVTQRFSSEELVSWNLLTRTNINFQYISLRLTMVWVLGVIVRYCVLLPLRVTLAFIGISLLVIGTTLVGQLPDGSLKNWLSELVHLTCCRICVRALSGTIHYHNKQYRPQKGGICVANHTSPIDVLILTTDGCYAMVGQVHGGLMGIIQRAMVKACPHVWFERSEMKDRHLVTKRLKEHIADKKKLPILIFPEGTCINNTSVMMFKKGSFEIGGTIHPVAIKYNPQFGDAFWNSSKYNMVSYLLRMMTSWAIVCDVWYMPPMSREEGEDAVQFANRVKSAIAVQGGLTELPWDGGLKRAKVKDTFKEEQQKNYSKMIVGNGSL</sequence>
<dbReference type="InterPro" id="IPR002123">
    <property type="entry name" value="Plipid/glycerol_acylTrfase"/>
</dbReference>
<keyword evidence="11" id="KW-0443">Lipid metabolism</keyword>
<evidence type="ECO:0000256" key="3">
    <source>
        <dbReference type="ARBA" id="ARBA00004771"/>
    </source>
</evidence>
<feature type="domain" description="Phospholipid/glycerol acyltransferase" evidence="18">
    <location>
        <begin position="386"/>
        <end position="497"/>
    </location>
</feature>
<feature type="compositionally biased region" description="Gly residues" evidence="16">
    <location>
        <begin position="57"/>
        <end position="74"/>
    </location>
</feature>
<evidence type="ECO:0000313" key="19">
    <source>
        <dbReference type="Ensembl" id="ENSCAFP00030018658.1"/>
    </source>
</evidence>
<dbReference type="SMART" id="SM00563">
    <property type="entry name" value="PlsC"/>
    <property type="match status" value="1"/>
</dbReference>
<evidence type="ECO:0000256" key="8">
    <source>
        <dbReference type="ARBA" id="ARBA00022692"/>
    </source>
</evidence>
<evidence type="ECO:0000256" key="14">
    <source>
        <dbReference type="ARBA" id="ARBA00023264"/>
    </source>
</evidence>
<keyword evidence="7" id="KW-0808">Transferase</keyword>
<feature type="region of interest" description="Disordered" evidence="16">
    <location>
        <begin position="30"/>
        <end position="83"/>
    </location>
</feature>
<protein>
    <submittedName>
        <fullName evidence="19">Glycerol-3-phosphate acyltransferase 3</fullName>
    </submittedName>
</protein>
<evidence type="ECO:0000313" key="20">
    <source>
        <dbReference type="Proteomes" id="UP000694429"/>
    </source>
</evidence>
<comment type="similarity">
    <text evidence="5">Belongs to the 1-acyl-sn-glycerol-3-phosphate acyltransferase family.</text>
</comment>
<evidence type="ECO:0000256" key="10">
    <source>
        <dbReference type="ARBA" id="ARBA00022989"/>
    </source>
</evidence>
<reference evidence="19" key="1">
    <citation type="submission" date="2019-03" db="EMBL/GenBank/DDBJ databases">
        <authorList>
            <person name="Warren W.C."/>
            <person name="Johnson G.S."/>
        </authorList>
    </citation>
    <scope>NUCLEOTIDE SEQUENCE [LARGE SCALE GENOMIC DNA]</scope>
    <source>
        <strain evidence="19">Basenji</strain>
    </source>
</reference>
<evidence type="ECO:0000256" key="13">
    <source>
        <dbReference type="ARBA" id="ARBA00023209"/>
    </source>
</evidence>
<comment type="pathway">
    <text evidence="4">Lipid metabolism.</text>
</comment>
<organism evidence="19 20">
    <name type="scientific">Canis lupus familiaris</name>
    <name type="common">Dog</name>
    <name type="synonym">Canis familiaris</name>
    <dbReference type="NCBI Taxonomy" id="9615"/>
    <lineage>
        <taxon>Eukaryota</taxon>
        <taxon>Metazoa</taxon>
        <taxon>Chordata</taxon>
        <taxon>Craniata</taxon>
        <taxon>Vertebrata</taxon>
        <taxon>Euteleostomi</taxon>
        <taxon>Mammalia</taxon>
        <taxon>Eutheria</taxon>
        <taxon>Laurasiatheria</taxon>
        <taxon>Carnivora</taxon>
        <taxon>Caniformia</taxon>
        <taxon>Canidae</taxon>
        <taxon>Canis</taxon>
    </lineage>
</organism>
<evidence type="ECO:0000256" key="12">
    <source>
        <dbReference type="ARBA" id="ARBA00023136"/>
    </source>
</evidence>
<keyword evidence="8 17" id="KW-0812">Transmembrane</keyword>
<feature type="transmembrane region" description="Helical" evidence="17">
    <location>
        <begin position="325"/>
        <end position="344"/>
    </location>
</feature>
<keyword evidence="10 17" id="KW-1133">Transmembrane helix</keyword>
<comment type="pathway">
    <text evidence="2">Phospholipid metabolism; CDP-diacylglycerol biosynthesis; CDP-diacylglycerol from sn-glycerol 3-phosphate: step 1/3.</text>
</comment>
<keyword evidence="12 17" id="KW-0472">Membrane</keyword>
<evidence type="ECO:0000256" key="6">
    <source>
        <dbReference type="ARBA" id="ARBA00022516"/>
    </source>
</evidence>
<dbReference type="OrthoDB" id="10051137at2759"/>
<keyword evidence="14" id="KW-1208">Phospholipid metabolism</keyword>
<dbReference type="PANTHER" id="PTHR23063:SF10">
    <property type="entry name" value="GLYCEROL-3-PHOSPHATE ACYLTRANSFERASE 3"/>
    <property type="match status" value="1"/>
</dbReference>
<keyword evidence="9" id="KW-0256">Endoplasmic reticulum</keyword>
<feature type="compositionally biased region" description="Polar residues" evidence="16">
    <location>
        <begin position="30"/>
        <end position="51"/>
    </location>
</feature>
<evidence type="ECO:0000256" key="11">
    <source>
        <dbReference type="ARBA" id="ARBA00023098"/>
    </source>
</evidence>
<name>A0A8C0RHY1_CANLF</name>
<evidence type="ECO:0000256" key="9">
    <source>
        <dbReference type="ARBA" id="ARBA00022824"/>
    </source>
</evidence>
<comment type="pathway">
    <text evidence="3">Glycerolipid metabolism; triacylglycerol biosynthesis.</text>
</comment>
<feature type="region of interest" description="Disordered" evidence="16">
    <location>
        <begin position="114"/>
        <end position="205"/>
    </location>
</feature>
<gene>
    <name evidence="19" type="primary">GPAT3</name>
</gene>
<proteinExistence type="inferred from homology"/>
<dbReference type="GO" id="GO:0008654">
    <property type="term" value="P:phospholipid biosynthetic process"/>
    <property type="evidence" value="ECO:0007669"/>
    <property type="project" value="UniProtKB-KW"/>
</dbReference>
<evidence type="ECO:0000256" key="16">
    <source>
        <dbReference type="SAM" id="MobiDB-lite"/>
    </source>
</evidence>
<evidence type="ECO:0000256" key="5">
    <source>
        <dbReference type="ARBA" id="ARBA00008655"/>
    </source>
</evidence>
<evidence type="ECO:0000256" key="2">
    <source>
        <dbReference type="ARBA" id="ARBA00004765"/>
    </source>
</evidence>
<evidence type="ECO:0000256" key="1">
    <source>
        <dbReference type="ARBA" id="ARBA00004477"/>
    </source>
</evidence>
<feature type="compositionally biased region" description="Low complexity" evidence="16">
    <location>
        <begin position="140"/>
        <end position="149"/>
    </location>
</feature>
<keyword evidence="13" id="KW-0594">Phospholipid biosynthesis</keyword>
<evidence type="ECO:0000256" key="7">
    <source>
        <dbReference type="ARBA" id="ARBA00022679"/>
    </source>
</evidence>